<dbReference type="GO" id="GO:0009425">
    <property type="term" value="C:bacterial-type flagellum basal body"/>
    <property type="evidence" value="ECO:0007669"/>
    <property type="project" value="UniProtKB-SubCell"/>
</dbReference>
<dbReference type="InterPro" id="IPR001624">
    <property type="entry name" value="FliE"/>
</dbReference>
<keyword evidence="7" id="KW-0969">Cilium</keyword>
<comment type="subcellular location">
    <subcellularLocation>
        <location evidence="1 5">Bacterial flagellum basal body</location>
    </subcellularLocation>
</comment>
<reference evidence="7" key="2">
    <citation type="submission" date="2021-04" db="EMBL/GenBank/DDBJ databases">
        <authorList>
            <person name="Gilroy R."/>
        </authorList>
    </citation>
    <scope>NUCLEOTIDE SEQUENCE</scope>
    <source>
        <strain evidence="7">378</strain>
    </source>
</reference>
<reference evidence="7" key="1">
    <citation type="journal article" date="2021" name="PeerJ">
        <title>Extensive microbial diversity within the chicken gut microbiome revealed by metagenomics and culture.</title>
        <authorList>
            <person name="Gilroy R."/>
            <person name="Ravi A."/>
            <person name="Getino M."/>
            <person name="Pursley I."/>
            <person name="Horton D.L."/>
            <person name="Alikhan N.F."/>
            <person name="Baker D."/>
            <person name="Gharbi K."/>
            <person name="Hall N."/>
            <person name="Watson M."/>
            <person name="Adriaenssens E.M."/>
            <person name="Foster-Nyarko E."/>
            <person name="Jarju S."/>
            <person name="Secka A."/>
            <person name="Antonio M."/>
            <person name="Oren A."/>
            <person name="Chaudhuri R.R."/>
            <person name="La Ragione R."/>
            <person name="Hildebrand F."/>
            <person name="Pallen M.J."/>
        </authorList>
    </citation>
    <scope>NUCLEOTIDE SEQUENCE</scope>
    <source>
        <strain evidence="7">378</strain>
    </source>
</reference>
<keyword evidence="7" id="KW-0282">Flagellum</keyword>
<dbReference type="Proteomes" id="UP000733611">
    <property type="component" value="Unassembled WGS sequence"/>
</dbReference>
<feature type="compositionally biased region" description="Low complexity" evidence="6">
    <location>
        <begin position="1"/>
        <end position="20"/>
    </location>
</feature>
<name>A0A948TGS0_9GAMM</name>
<keyword evidence="7" id="KW-0966">Cell projection</keyword>
<dbReference type="GO" id="GO:0005198">
    <property type="term" value="F:structural molecule activity"/>
    <property type="evidence" value="ECO:0007669"/>
    <property type="project" value="UniProtKB-UniRule"/>
</dbReference>
<gene>
    <name evidence="5 7" type="primary">fliE</name>
    <name evidence="7" type="ORF">H9847_07825</name>
</gene>
<comment type="similarity">
    <text evidence="2 5">Belongs to the FliE family.</text>
</comment>
<dbReference type="NCBIfam" id="TIGR00205">
    <property type="entry name" value="fliE"/>
    <property type="match status" value="1"/>
</dbReference>
<dbReference type="PANTHER" id="PTHR34653">
    <property type="match status" value="1"/>
</dbReference>
<dbReference type="GO" id="GO:0071973">
    <property type="term" value="P:bacterial-type flagellum-dependent cell motility"/>
    <property type="evidence" value="ECO:0007669"/>
    <property type="project" value="InterPro"/>
</dbReference>
<feature type="region of interest" description="Disordered" evidence="6">
    <location>
        <begin position="1"/>
        <end position="34"/>
    </location>
</feature>
<accession>A0A948TGS0</accession>
<dbReference type="HAMAP" id="MF_00724">
    <property type="entry name" value="FliE"/>
    <property type="match status" value="1"/>
</dbReference>
<dbReference type="AlphaFoldDB" id="A0A948TGS0"/>
<evidence type="ECO:0000256" key="5">
    <source>
        <dbReference type="HAMAP-Rule" id="MF_00724"/>
    </source>
</evidence>
<evidence type="ECO:0000256" key="2">
    <source>
        <dbReference type="ARBA" id="ARBA00009272"/>
    </source>
</evidence>
<dbReference type="GO" id="GO:0003774">
    <property type="term" value="F:cytoskeletal motor activity"/>
    <property type="evidence" value="ECO:0007669"/>
    <property type="project" value="InterPro"/>
</dbReference>
<evidence type="ECO:0000313" key="8">
    <source>
        <dbReference type="Proteomes" id="UP000733611"/>
    </source>
</evidence>
<sequence length="108" mass="11646">MSQNAQQAAAAIGQDNAAAATHLSPVPPESAGQTVGEFKQLLTDAFENVNFLQNKAGELSSRFDVGDRSITLSDVMIASQKSSLSFEATLQIRNRIVEAYQSIMQMQI</sequence>
<evidence type="ECO:0000256" key="3">
    <source>
        <dbReference type="ARBA" id="ARBA00018024"/>
    </source>
</evidence>
<evidence type="ECO:0000256" key="4">
    <source>
        <dbReference type="ARBA" id="ARBA00023143"/>
    </source>
</evidence>
<evidence type="ECO:0000256" key="1">
    <source>
        <dbReference type="ARBA" id="ARBA00004117"/>
    </source>
</evidence>
<proteinExistence type="inferred from homology"/>
<evidence type="ECO:0000313" key="7">
    <source>
        <dbReference type="EMBL" id="MBU3844755.1"/>
    </source>
</evidence>
<dbReference type="PRINTS" id="PR01006">
    <property type="entry name" value="FLGHOOKFLIE"/>
</dbReference>
<dbReference type="Pfam" id="PF02049">
    <property type="entry name" value="FliE"/>
    <property type="match status" value="1"/>
</dbReference>
<dbReference type="PANTHER" id="PTHR34653:SF1">
    <property type="entry name" value="FLAGELLAR HOOK-BASAL BODY COMPLEX PROTEIN FLIE"/>
    <property type="match status" value="1"/>
</dbReference>
<dbReference type="EMBL" id="JAHLFE010000163">
    <property type="protein sequence ID" value="MBU3844755.1"/>
    <property type="molecule type" value="Genomic_DNA"/>
</dbReference>
<evidence type="ECO:0000256" key="6">
    <source>
        <dbReference type="SAM" id="MobiDB-lite"/>
    </source>
</evidence>
<protein>
    <recommendedName>
        <fullName evidence="3 5">Flagellar hook-basal body complex protein FliE</fullName>
    </recommendedName>
</protein>
<keyword evidence="4 5" id="KW-0975">Bacterial flagellum</keyword>
<organism evidence="7 8">
    <name type="scientific">Candidatus Anaerobiospirillum pullicola</name>
    <dbReference type="NCBI Taxonomy" id="2838451"/>
    <lineage>
        <taxon>Bacteria</taxon>
        <taxon>Pseudomonadati</taxon>
        <taxon>Pseudomonadota</taxon>
        <taxon>Gammaproteobacteria</taxon>
        <taxon>Aeromonadales</taxon>
        <taxon>Succinivibrionaceae</taxon>
        <taxon>Anaerobiospirillum</taxon>
    </lineage>
</organism>
<comment type="caution">
    <text evidence="7">The sequence shown here is derived from an EMBL/GenBank/DDBJ whole genome shotgun (WGS) entry which is preliminary data.</text>
</comment>